<dbReference type="Proteomes" id="UP001152604">
    <property type="component" value="Unassembled WGS sequence"/>
</dbReference>
<name>A0ABN8JFG2_9HYPH</name>
<organism evidence="1 2">
    <name type="scientific">Mesorhizobium ventifaucium</name>
    <dbReference type="NCBI Taxonomy" id="666020"/>
    <lineage>
        <taxon>Bacteria</taxon>
        <taxon>Pseudomonadati</taxon>
        <taxon>Pseudomonadota</taxon>
        <taxon>Alphaproteobacteria</taxon>
        <taxon>Hyphomicrobiales</taxon>
        <taxon>Phyllobacteriaceae</taxon>
        <taxon>Mesorhizobium</taxon>
    </lineage>
</organism>
<reference evidence="1" key="1">
    <citation type="submission" date="2022-03" db="EMBL/GenBank/DDBJ databases">
        <authorList>
            <person name="Brunel B."/>
        </authorList>
    </citation>
    <scope>NUCLEOTIDE SEQUENCE</scope>
    <source>
        <strain evidence="1">STM4922sample</strain>
    </source>
</reference>
<evidence type="ECO:0000313" key="1">
    <source>
        <dbReference type="EMBL" id="CAH2395981.1"/>
    </source>
</evidence>
<proteinExistence type="predicted"/>
<sequence length="56" mass="6196">MDEKLTALSKRLKDEQRDLLLAAAEQNTIPSASTIQRVAMLELNIAAIENTLADEK</sequence>
<protein>
    <submittedName>
        <fullName evidence="1">Uncharacterized protein</fullName>
    </submittedName>
</protein>
<keyword evidence="2" id="KW-1185">Reference proteome</keyword>
<dbReference type="EMBL" id="CAKXZS010000006">
    <property type="protein sequence ID" value="CAH2395981.1"/>
    <property type="molecule type" value="Genomic_DNA"/>
</dbReference>
<evidence type="ECO:0000313" key="2">
    <source>
        <dbReference type="Proteomes" id="UP001152604"/>
    </source>
</evidence>
<dbReference type="RefSeq" id="WP_236372122.1">
    <property type="nucleotide sequence ID" value="NZ_CAKXZS010000006.1"/>
</dbReference>
<accession>A0ABN8JFG2</accession>
<gene>
    <name evidence="1" type="ORF">MES4922_140069</name>
</gene>
<comment type="caution">
    <text evidence="1">The sequence shown here is derived from an EMBL/GenBank/DDBJ whole genome shotgun (WGS) entry which is preliminary data.</text>
</comment>